<organism evidence="2 3">
    <name type="scientific">Pisolithus tinctorius Marx 270</name>
    <dbReference type="NCBI Taxonomy" id="870435"/>
    <lineage>
        <taxon>Eukaryota</taxon>
        <taxon>Fungi</taxon>
        <taxon>Dikarya</taxon>
        <taxon>Basidiomycota</taxon>
        <taxon>Agaricomycotina</taxon>
        <taxon>Agaricomycetes</taxon>
        <taxon>Agaricomycetidae</taxon>
        <taxon>Boletales</taxon>
        <taxon>Sclerodermatineae</taxon>
        <taxon>Pisolithaceae</taxon>
        <taxon>Pisolithus</taxon>
    </lineage>
</organism>
<keyword evidence="3" id="KW-1185">Reference proteome</keyword>
<accession>A0A0C3JZP2</accession>
<dbReference type="Proteomes" id="UP000054217">
    <property type="component" value="Unassembled WGS sequence"/>
</dbReference>
<reference evidence="3" key="2">
    <citation type="submission" date="2015-01" db="EMBL/GenBank/DDBJ databases">
        <title>Evolutionary Origins and Diversification of the Mycorrhizal Mutualists.</title>
        <authorList>
            <consortium name="DOE Joint Genome Institute"/>
            <consortium name="Mycorrhizal Genomics Consortium"/>
            <person name="Kohler A."/>
            <person name="Kuo A."/>
            <person name="Nagy L.G."/>
            <person name="Floudas D."/>
            <person name="Copeland A."/>
            <person name="Barry K.W."/>
            <person name="Cichocki N."/>
            <person name="Veneault-Fourrey C."/>
            <person name="LaButti K."/>
            <person name="Lindquist E.A."/>
            <person name="Lipzen A."/>
            <person name="Lundell T."/>
            <person name="Morin E."/>
            <person name="Murat C."/>
            <person name="Riley R."/>
            <person name="Ohm R."/>
            <person name="Sun H."/>
            <person name="Tunlid A."/>
            <person name="Henrissat B."/>
            <person name="Grigoriev I.V."/>
            <person name="Hibbett D.S."/>
            <person name="Martin F."/>
        </authorList>
    </citation>
    <scope>NUCLEOTIDE SEQUENCE [LARGE SCALE GENOMIC DNA]</scope>
    <source>
        <strain evidence="3">Marx 270</strain>
    </source>
</reference>
<feature type="coiled-coil region" evidence="1">
    <location>
        <begin position="17"/>
        <end position="51"/>
    </location>
</feature>
<dbReference type="InterPro" id="IPR036047">
    <property type="entry name" value="F-box-like_dom_sf"/>
</dbReference>
<protein>
    <submittedName>
        <fullName evidence="2">Uncharacterized protein</fullName>
    </submittedName>
</protein>
<dbReference type="EMBL" id="KN831944">
    <property type="protein sequence ID" value="KIO14628.1"/>
    <property type="molecule type" value="Genomic_DNA"/>
</dbReference>
<keyword evidence="1" id="KW-0175">Coiled coil</keyword>
<name>A0A0C3JZP2_PISTI</name>
<dbReference type="HOGENOM" id="CLU_023752_1_0_1"/>
<dbReference type="InParanoid" id="A0A0C3JZP2"/>
<gene>
    <name evidence="2" type="ORF">M404DRAFT_991379</name>
</gene>
<evidence type="ECO:0000313" key="3">
    <source>
        <dbReference type="Proteomes" id="UP000054217"/>
    </source>
</evidence>
<dbReference type="AlphaFoldDB" id="A0A0C3JZP2"/>
<evidence type="ECO:0000313" key="2">
    <source>
        <dbReference type="EMBL" id="KIO14628.1"/>
    </source>
</evidence>
<reference evidence="2 3" key="1">
    <citation type="submission" date="2014-04" db="EMBL/GenBank/DDBJ databases">
        <authorList>
            <consortium name="DOE Joint Genome Institute"/>
            <person name="Kuo A."/>
            <person name="Kohler A."/>
            <person name="Costa M.D."/>
            <person name="Nagy L.G."/>
            <person name="Floudas D."/>
            <person name="Copeland A."/>
            <person name="Barry K.W."/>
            <person name="Cichocki N."/>
            <person name="Veneault-Fourrey C."/>
            <person name="LaButti K."/>
            <person name="Lindquist E.A."/>
            <person name="Lipzen A."/>
            <person name="Lundell T."/>
            <person name="Morin E."/>
            <person name="Murat C."/>
            <person name="Sun H."/>
            <person name="Tunlid A."/>
            <person name="Henrissat B."/>
            <person name="Grigoriev I.V."/>
            <person name="Hibbett D.S."/>
            <person name="Martin F."/>
            <person name="Nordberg H.P."/>
            <person name="Cantor M.N."/>
            <person name="Hua S.X."/>
        </authorList>
    </citation>
    <scope>NUCLEOTIDE SEQUENCE [LARGE SCALE GENOMIC DNA]</scope>
    <source>
        <strain evidence="2 3">Marx 270</strain>
    </source>
</reference>
<dbReference type="OrthoDB" id="2615039at2759"/>
<feature type="non-terminal residue" evidence="2">
    <location>
        <position position="522"/>
    </location>
</feature>
<dbReference type="SUPFAM" id="SSF81383">
    <property type="entry name" value="F-box domain"/>
    <property type="match status" value="1"/>
</dbReference>
<evidence type="ECO:0000256" key="1">
    <source>
        <dbReference type="SAM" id="Coils"/>
    </source>
</evidence>
<dbReference type="SUPFAM" id="SSF52058">
    <property type="entry name" value="L domain-like"/>
    <property type="match status" value="1"/>
</dbReference>
<sequence length="522" mass="59235">MSSSLDPSGDHEMSASIHSARDELTLTRAELDQLREKEQELLDQLRLIRTATRTCRDQVRASCPIPADLISYLPVEVLVRIIELALQNPLPGCDSHRHVKRELASVSRHWRNLILGSPGLWNYIRISEPWSVPFVEAHVARSAECPLDIEVCLVKGWHSPDGLGWDALHDRLDPVLRCRHRWRSLVLQTADSYIILQLITLAGPISFKRLTIIDHDITFWFSTFEGWSPVNYLKLQARIHLNYLSKLSNLETLIVHIPISDEFLPGHTEFSLRKLKTLWLSGSTENLRLLPDTLYFPLLDSLSVNVTSARGLMEAIVAPNLRHVCYKPYSCDSNMSFVFGNLSSKFSSVEHLCLRDFSELWQAARGIDVESAEAAAKAFPSVRHVELHPRHIEAFFSSEATCPADHWEYLRTLETPGVFGDEIPSLKEWLRRRSLGGKPILDVITPSTFSEVNTPKQTSPYESLRPYCNVVVPSRLDLASDLSWSGWPGEPQPYYPNLSENGQTSDTAWASNSLERCEFCMD</sequence>
<proteinExistence type="predicted"/>